<comment type="caution">
    <text evidence="2">The sequence shown here is derived from an EMBL/GenBank/DDBJ whole genome shotgun (WGS) entry which is preliminary data.</text>
</comment>
<keyword evidence="3" id="KW-1185">Reference proteome</keyword>
<keyword evidence="1" id="KW-0472">Membrane</keyword>
<protein>
    <submittedName>
        <fullName evidence="2">Uncharacterized protein</fullName>
    </submittedName>
</protein>
<sequence>MTEDFSLHPCEEKLSILSEIADFAAWLKGDPRNNIGMMNAILFCFFFFFFFFFFSELGFPSSLYKTESVRGSLSSDVSIMVKFYPSGILPVPGRYFIAM</sequence>
<reference evidence="2 3" key="1">
    <citation type="journal article" date="2015" name="Mol. Plant Microbe Interact.">
        <title>Genome, transcriptome, and functional analyses of Penicillium expansum provide new insights into secondary metabolism and pathogenicity.</title>
        <authorList>
            <person name="Ballester A.R."/>
            <person name="Marcet-Houben M."/>
            <person name="Levin E."/>
            <person name="Sela N."/>
            <person name="Selma-Lazaro C."/>
            <person name="Carmona L."/>
            <person name="Wisniewski M."/>
            <person name="Droby S."/>
            <person name="Gonzalez-Candelas L."/>
            <person name="Gabaldon T."/>
        </authorList>
    </citation>
    <scope>NUCLEOTIDE SEQUENCE [LARGE SCALE GENOMIC DNA]</scope>
    <source>
        <strain evidence="2 3">MD-8</strain>
    </source>
</reference>
<evidence type="ECO:0000256" key="1">
    <source>
        <dbReference type="SAM" id="Phobius"/>
    </source>
</evidence>
<proteinExistence type="predicted"/>
<dbReference type="VEuPathDB" id="FungiDB:PEXP_082700"/>
<dbReference type="HOGENOM" id="CLU_2321129_0_0_1"/>
<keyword evidence="1" id="KW-0812">Transmembrane</keyword>
<dbReference type="GeneID" id="27680188"/>
<dbReference type="RefSeq" id="XP_016600688.1">
    <property type="nucleotide sequence ID" value="XM_016744768.1"/>
</dbReference>
<accession>A0A0A2I666</accession>
<dbReference type="Proteomes" id="UP000030143">
    <property type="component" value="Unassembled WGS sequence"/>
</dbReference>
<keyword evidence="1" id="KW-1133">Transmembrane helix</keyword>
<name>A0A0A2I666_PENEN</name>
<feature type="transmembrane region" description="Helical" evidence="1">
    <location>
        <begin position="35"/>
        <end position="55"/>
    </location>
</feature>
<dbReference type="EMBL" id="JQFZ01000094">
    <property type="protein sequence ID" value="KGO59518.1"/>
    <property type="molecule type" value="Genomic_DNA"/>
</dbReference>
<dbReference type="AlphaFoldDB" id="A0A0A2I666"/>
<organism evidence="2 3">
    <name type="scientific">Penicillium expansum</name>
    <name type="common">Blue mold rot fungus</name>
    <dbReference type="NCBI Taxonomy" id="27334"/>
    <lineage>
        <taxon>Eukaryota</taxon>
        <taxon>Fungi</taxon>
        <taxon>Dikarya</taxon>
        <taxon>Ascomycota</taxon>
        <taxon>Pezizomycotina</taxon>
        <taxon>Eurotiomycetes</taxon>
        <taxon>Eurotiomycetidae</taxon>
        <taxon>Eurotiales</taxon>
        <taxon>Aspergillaceae</taxon>
        <taxon>Penicillium</taxon>
    </lineage>
</organism>
<evidence type="ECO:0000313" key="2">
    <source>
        <dbReference type="EMBL" id="KGO59518.1"/>
    </source>
</evidence>
<evidence type="ECO:0000313" key="3">
    <source>
        <dbReference type="Proteomes" id="UP000030143"/>
    </source>
</evidence>
<gene>
    <name evidence="2" type="ORF">PEX2_074980</name>
</gene>